<accession>A0AA38PPJ0</accession>
<evidence type="ECO:0000313" key="2">
    <source>
        <dbReference type="EMBL" id="KAJ3978950.1"/>
    </source>
</evidence>
<keyword evidence="1" id="KW-1133">Transmembrane helix</keyword>
<gene>
    <name evidence="2" type="ORF">F5890DRAFT_1646994</name>
</gene>
<comment type="caution">
    <text evidence="2">The sequence shown here is derived from an EMBL/GenBank/DDBJ whole genome shotgun (WGS) entry which is preliminary data.</text>
</comment>
<evidence type="ECO:0008006" key="4">
    <source>
        <dbReference type="Google" id="ProtNLM"/>
    </source>
</evidence>
<dbReference type="EMBL" id="MU802586">
    <property type="protein sequence ID" value="KAJ3978950.1"/>
    <property type="molecule type" value="Genomic_DNA"/>
</dbReference>
<feature type="transmembrane region" description="Helical" evidence="1">
    <location>
        <begin position="88"/>
        <end position="111"/>
    </location>
</feature>
<feature type="transmembrane region" description="Helical" evidence="1">
    <location>
        <begin position="63"/>
        <end position="82"/>
    </location>
</feature>
<sequence>MVKDNAVTLREQLSQEIADIRKDVRPWKGGSRKVRWLTKIIVFLLGNKSLIGRRNYNRSRYRSLFQFVMAINTVFFEIWEIVVTCDSSAIPINVLTTIIPIVISIAELAYYIGLGWKIYNEFGCVGAMVYFVYKIIEIL</sequence>
<protein>
    <recommendedName>
        <fullName evidence="4">Transmembrane protein</fullName>
    </recommendedName>
</protein>
<reference evidence="2" key="1">
    <citation type="submission" date="2022-08" db="EMBL/GenBank/DDBJ databases">
        <authorList>
            <consortium name="DOE Joint Genome Institute"/>
            <person name="Min B."/>
            <person name="Riley R."/>
            <person name="Sierra-Patev S."/>
            <person name="Naranjo-Ortiz M."/>
            <person name="Looney B."/>
            <person name="Konkel Z."/>
            <person name="Slot J.C."/>
            <person name="Sakamoto Y."/>
            <person name="Steenwyk J.L."/>
            <person name="Rokas A."/>
            <person name="Carro J."/>
            <person name="Camarero S."/>
            <person name="Ferreira P."/>
            <person name="Molpeceres G."/>
            <person name="Ruiz-Duenas F.J."/>
            <person name="Serrano A."/>
            <person name="Henrissat B."/>
            <person name="Drula E."/>
            <person name="Hughes K.W."/>
            <person name="Mata J.L."/>
            <person name="Ishikawa N.K."/>
            <person name="Vargas-Isla R."/>
            <person name="Ushijima S."/>
            <person name="Smith C.A."/>
            <person name="Ahrendt S."/>
            <person name="Andreopoulos W."/>
            <person name="He G."/>
            <person name="Labutti K."/>
            <person name="Lipzen A."/>
            <person name="Ng V."/>
            <person name="Sandor L."/>
            <person name="Barry K."/>
            <person name="Martinez A.T."/>
            <person name="Xiao Y."/>
            <person name="Gibbons J.G."/>
            <person name="Terashima K."/>
            <person name="Hibbett D.S."/>
            <person name="Grigoriev I.V."/>
        </authorList>
    </citation>
    <scope>NUCLEOTIDE SEQUENCE</scope>
    <source>
        <strain evidence="2">TFB7829</strain>
    </source>
</reference>
<proteinExistence type="predicted"/>
<dbReference type="Proteomes" id="UP001163850">
    <property type="component" value="Unassembled WGS sequence"/>
</dbReference>
<dbReference type="AlphaFoldDB" id="A0AA38PPJ0"/>
<keyword evidence="1" id="KW-0812">Transmembrane</keyword>
<evidence type="ECO:0000256" key="1">
    <source>
        <dbReference type="SAM" id="Phobius"/>
    </source>
</evidence>
<evidence type="ECO:0000313" key="3">
    <source>
        <dbReference type="Proteomes" id="UP001163850"/>
    </source>
</evidence>
<organism evidence="2 3">
    <name type="scientific">Lentinula detonsa</name>
    <dbReference type="NCBI Taxonomy" id="2804962"/>
    <lineage>
        <taxon>Eukaryota</taxon>
        <taxon>Fungi</taxon>
        <taxon>Dikarya</taxon>
        <taxon>Basidiomycota</taxon>
        <taxon>Agaricomycotina</taxon>
        <taxon>Agaricomycetes</taxon>
        <taxon>Agaricomycetidae</taxon>
        <taxon>Agaricales</taxon>
        <taxon>Marasmiineae</taxon>
        <taxon>Omphalotaceae</taxon>
        <taxon>Lentinula</taxon>
    </lineage>
</organism>
<name>A0AA38PPJ0_9AGAR</name>
<keyword evidence="1" id="KW-0472">Membrane</keyword>